<reference evidence="2 3" key="1">
    <citation type="submission" date="2023-09" db="EMBL/GenBank/DDBJ databases">
        <title>Nesidiocoris tenuis whole genome shotgun sequence.</title>
        <authorList>
            <person name="Shibata T."/>
            <person name="Shimoda M."/>
            <person name="Kobayashi T."/>
            <person name="Uehara T."/>
        </authorList>
    </citation>
    <scope>NUCLEOTIDE SEQUENCE [LARGE SCALE GENOMIC DNA]</scope>
    <source>
        <strain evidence="2 3">Japan</strain>
    </source>
</reference>
<accession>A0ABN7A6S8</accession>
<keyword evidence="3" id="KW-1185">Reference proteome</keyword>
<evidence type="ECO:0000313" key="3">
    <source>
        <dbReference type="Proteomes" id="UP001307889"/>
    </source>
</evidence>
<dbReference type="EMBL" id="AP028909">
    <property type="protein sequence ID" value="BES87815.1"/>
    <property type="molecule type" value="Genomic_DNA"/>
</dbReference>
<proteinExistence type="predicted"/>
<feature type="signal peptide" evidence="1">
    <location>
        <begin position="1"/>
        <end position="16"/>
    </location>
</feature>
<evidence type="ECO:0000313" key="2">
    <source>
        <dbReference type="EMBL" id="BES87815.1"/>
    </source>
</evidence>
<feature type="chain" id="PRO_5045509064" evidence="1">
    <location>
        <begin position="17"/>
        <end position="76"/>
    </location>
</feature>
<protein>
    <submittedName>
        <fullName evidence="2">Uncharacterized protein</fullName>
    </submittedName>
</protein>
<gene>
    <name evidence="2" type="ORF">NTJ_00621</name>
</gene>
<evidence type="ECO:0000256" key="1">
    <source>
        <dbReference type="SAM" id="SignalP"/>
    </source>
</evidence>
<organism evidence="2 3">
    <name type="scientific">Nesidiocoris tenuis</name>
    <dbReference type="NCBI Taxonomy" id="355587"/>
    <lineage>
        <taxon>Eukaryota</taxon>
        <taxon>Metazoa</taxon>
        <taxon>Ecdysozoa</taxon>
        <taxon>Arthropoda</taxon>
        <taxon>Hexapoda</taxon>
        <taxon>Insecta</taxon>
        <taxon>Pterygota</taxon>
        <taxon>Neoptera</taxon>
        <taxon>Paraneoptera</taxon>
        <taxon>Hemiptera</taxon>
        <taxon>Heteroptera</taxon>
        <taxon>Panheteroptera</taxon>
        <taxon>Cimicomorpha</taxon>
        <taxon>Miridae</taxon>
        <taxon>Dicyphina</taxon>
        <taxon>Nesidiocoris</taxon>
    </lineage>
</organism>
<dbReference type="Proteomes" id="UP001307889">
    <property type="component" value="Chromosome 1"/>
</dbReference>
<keyword evidence="1" id="KW-0732">Signal</keyword>
<sequence length="76" mass="8649">MFFPILFAIGLATTTAIPVHQSVQHVDNHLLVSPQTTTIIPSFYLPGYKGLNIYDHLYYFPDYPASYTPIVSRYLV</sequence>
<name>A0ABN7A6S8_9HEMI</name>